<evidence type="ECO:0000313" key="5">
    <source>
        <dbReference type="Proteomes" id="UP000434223"/>
    </source>
</evidence>
<dbReference type="SUPFAM" id="SSF55874">
    <property type="entry name" value="ATPase domain of HSP90 chaperone/DNA topoisomerase II/histidine kinase"/>
    <property type="match status" value="1"/>
</dbReference>
<dbReference type="PANTHER" id="PTHR40448">
    <property type="entry name" value="TWO-COMPONENT SENSOR HISTIDINE KINASE"/>
    <property type="match status" value="1"/>
</dbReference>
<dbReference type="RefSeq" id="WP_055650449.1">
    <property type="nucleotide sequence ID" value="NZ_CZAZ01000012.1"/>
</dbReference>
<dbReference type="EMBL" id="WNME01000010">
    <property type="protein sequence ID" value="MUB64457.1"/>
    <property type="molecule type" value="Genomic_DNA"/>
</dbReference>
<dbReference type="Proteomes" id="UP000434223">
    <property type="component" value="Unassembled WGS sequence"/>
</dbReference>
<comment type="caution">
    <text evidence="4">The sequence shown here is derived from an EMBL/GenBank/DDBJ whole genome shotgun (WGS) entry which is preliminary data.</text>
</comment>
<dbReference type="GO" id="GO:0042802">
    <property type="term" value="F:identical protein binding"/>
    <property type="evidence" value="ECO:0007669"/>
    <property type="project" value="TreeGrafter"/>
</dbReference>
<dbReference type="PROSITE" id="PS51257">
    <property type="entry name" value="PROKAR_LIPOPROTEIN"/>
    <property type="match status" value="1"/>
</dbReference>
<feature type="transmembrane region" description="Helical" evidence="2">
    <location>
        <begin position="6"/>
        <end position="23"/>
    </location>
</feature>
<keyword evidence="2" id="KW-1133">Transmembrane helix</keyword>
<gene>
    <name evidence="4" type="ORF">GNE07_15605</name>
</gene>
<dbReference type="Gene3D" id="3.30.565.10">
    <property type="entry name" value="Histidine kinase-like ATPase, C-terminal domain"/>
    <property type="match status" value="1"/>
</dbReference>
<protein>
    <submittedName>
        <fullName evidence="4">GHKL domain-containing protein</fullName>
    </submittedName>
</protein>
<feature type="transmembrane region" description="Helical" evidence="2">
    <location>
        <begin position="152"/>
        <end position="175"/>
    </location>
</feature>
<keyword evidence="2" id="KW-0472">Membrane</keyword>
<dbReference type="SMART" id="SM00387">
    <property type="entry name" value="HATPase_c"/>
    <property type="match status" value="1"/>
</dbReference>
<dbReference type="CDD" id="cd16935">
    <property type="entry name" value="HATPase_AgrC-ComD-like"/>
    <property type="match status" value="1"/>
</dbReference>
<keyword evidence="2" id="KW-0812">Transmembrane</keyword>
<dbReference type="InterPro" id="IPR003594">
    <property type="entry name" value="HATPase_dom"/>
</dbReference>
<reference evidence="4 5" key="1">
    <citation type="submission" date="2019-09" db="EMBL/GenBank/DDBJ databases">
        <title>Draft genome sequencing of Hungatella hathewayi 123Y-2.</title>
        <authorList>
            <person name="Lv Q."/>
            <person name="Li S."/>
        </authorList>
    </citation>
    <scope>NUCLEOTIDE SEQUENCE [LARGE SCALE GENOMIC DNA]</scope>
    <source>
        <strain evidence="4 5">123Y-2</strain>
    </source>
</reference>
<dbReference type="InterPro" id="IPR036890">
    <property type="entry name" value="HATPase_C_sf"/>
</dbReference>
<feature type="transmembrane region" description="Helical" evidence="2">
    <location>
        <begin position="181"/>
        <end position="202"/>
    </location>
</feature>
<evidence type="ECO:0000256" key="2">
    <source>
        <dbReference type="SAM" id="Phobius"/>
    </source>
</evidence>
<evidence type="ECO:0000256" key="1">
    <source>
        <dbReference type="SAM" id="Coils"/>
    </source>
</evidence>
<sequence>MGIVMRNILLCLMLGIGCGIYYETIVPMRVWRYRWVKDTAVPVFTLGFLAIALTEIPPYILQPVRVIVVLWLVSWIYFQMKAVQSLILSVLFCALMWIVMAIVVSAVWALPSEYRGLEALEEELSYSILLCLILLFHYRYRKGLSGLTGGQWARYGYFPVFSMIVIMAISMMTGSGETERLVAVSGFGILNVIALYFIGNILEKDARVQEMRLLQERTQNQMEMYQNMQRNYERQRRELHDYKNQLNCIQGLLLEGRLEETLHYVETLNGNLRESADVVNTNHAVVNVVLNQKYQCALEKNITMILSVNDLSGLMMGEEDLVTLLVNLLDNAVEACEKLEERRIIRFKMVLEDGELILSVSNPVAEPVIIDGKKIATTKRDGRNHGIGLLNVNGVIERLGGTSALRCEDGWFCFSAMIPAAE</sequence>
<dbReference type="InterPro" id="IPR032834">
    <property type="entry name" value="NatK-like_C"/>
</dbReference>
<feature type="transmembrane region" description="Helical" evidence="2">
    <location>
        <begin position="124"/>
        <end position="140"/>
    </location>
</feature>
<evidence type="ECO:0000313" key="4">
    <source>
        <dbReference type="EMBL" id="MUB64457.1"/>
    </source>
</evidence>
<dbReference type="AlphaFoldDB" id="A0AAW9WM83"/>
<name>A0AAW9WM83_9FIRM</name>
<feature type="domain" description="Histidine kinase/HSP90-like ATPase" evidence="3">
    <location>
        <begin position="316"/>
        <end position="422"/>
    </location>
</feature>
<organism evidence="4 5">
    <name type="scientific">Hungatella hathewayi</name>
    <dbReference type="NCBI Taxonomy" id="154046"/>
    <lineage>
        <taxon>Bacteria</taxon>
        <taxon>Bacillati</taxon>
        <taxon>Bacillota</taxon>
        <taxon>Clostridia</taxon>
        <taxon>Lachnospirales</taxon>
        <taxon>Lachnospiraceae</taxon>
        <taxon>Hungatella</taxon>
    </lineage>
</organism>
<feature type="transmembrane region" description="Helical" evidence="2">
    <location>
        <begin position="59"/>
        <end position="78"/>
    </location>
</feature>
<feature type="transmembrane region" description="Helical" evidence="2">
    <location>
        <begin position="85"/>
        <end position="109"/>
    </location>
</feature>
<evidence type="ECO:0000259" key="3">
    <source>
        <dbReference type="SMART" id="SM00387"/>
    </source>
</evidence>
<dbReference type="Pfam" id="PF14501">
    <property type="entry name" value="HATPase_c_5"/>
    <property type="match status" value="1"/>
</dbReference>
<proteinExistence type="predicted"/>
<dbReference type="PANTHER" id="PTHR40448:SF1">
    <property type="entry name" value="TWO-COMPONENT SENSOR HISTIDINE KINASE"/>
    <property type="match status" value="1"/>
</dbReference>
<accession>A0AAW9WM83</accession>
<keyword evidence="1" id="KW-0175">Coiled coil</keyword>
<feature type="coiled-coil region" evidence="1">
    <location>
        <begin position="211"/>
        <end position="252"/>
    </location>
</feature>